<reference evidence="2" key="1">
    <citation type="submission" date="2024-02" db="EMBL/GenBank/DDBJ databases">
        <authorList>
            <consortium name="ELIXIR-Norway"/>
            <consortium name="Elixir Norway"/>
        </authorList>
    </citation>
    <scope>NUCLEOTIDE SEQUENCE</scope>
</reference>
<dbReference type="PANTHER" id="PTHR31672:SF2">
    <property type="entry name" value="F-BOX DOMAIN-CONTAINING PROTEIN"/>
    <property type="match status" value="1"/>
</dbReference>
<name>A0ABP0U5I8_9BRYO</name>
<dbReference type="Gene3D" id="1.20.1280.50">
    <property type="match status" value="1"/>
</dbReference>
<dbReference type="PROSITE" id="PS50181">
    <property type="entry name" value="FBOX"/>
    <property type="match status" value="1"/>
</dbReference>
<dbReference type="SUPFAM" id="SSF81383">
    <property type="entry name" value="F-box domain"/>
    <property type="match status" value="1"/>
</dbReference>
<organism evidence="2 3">
    <name type="scientific">Sphagnum troendelagicum</name>
    <dbReference type="NCBI Taxonomy" id="128251"/>
    <lineage>
        <taxon>Eukaryota</taxon>
        <taxon>Viridiplantae</taxon>
        <taxon>Streptophyta</taxon>
        <taxon>Embryophyta</taxon>
        <taxon>Bryophyta</taxon>
        <taxon>Sphagnophytina</taxon>
        <taxon>Sphagnopsida</taxon>
        <taxon>Sphagnales</taxon>
        <taxon>Sphagnaceae</taxon>
        <taxon>Sphagnum</taxon>
    </lineage>
</organism>
<protein>
    <recommendedName>
        <fullName evidence="1">F-box domain-containing protein</fullName>
    </recommendedName>
</protein>
<gene>
    <name evidence="2" type="ORF">CSSPTR1EN2_LOCUS11583</name>
</gene>
<dbReference type="PANTHER" id="PTHR31672">
    <property type="entry name" value="BNACNNG10540D PROTEIN"/>
    <property type="match status" value="1"/>
</dbReference>
<dbReference type="SMART" id="SM00256">
    <property type="entry name" value="FBOX"/>
    <property type="match status" value="1"/>
</dbReference>
<dbReference type="InterPro" id="IPR036047">
    <property type="entry name" value="F-box-like_dom_sf"/>
</dbReference>
<evidence type="ECO:0000313" key="2">
    <source>
        <dbReference type="EMBL" id="CAK9213131.1"/>
    </source>
</evidence>
<keyword evidence="3" id="KW-1185">Reference proteome</keyword>
<feature type="domain" description="F-box" evidence="1">
    <location>
        <begin position="59"/>
        <end position="104"/>
    </location>
</feature>
<dbReference type="EMBL" id="OZ019911">
    <property type="protein sequence ID" value="CAK9213131.1"/>
    <property type="molecule type" value="Genomic_DNA"/>
</dbReference>
<dbReference type="InterPro" id="IPR015915">
    <property type="entry name" value="Kelch-typ_b-propeller"/>
</dbReference>
<dbReference type="SUPFAM" id="SSF117281">
    <property type="entry name" value="Kelch motif"/>
    <property type="match status" value="1"/>
</dbReference>
<dbReference type="InterPro" id="IPR001810">
    <property type="entry name" value="F-box_dom"/>
</dbReference>
<sequence length="415" mass="47818">MFFSFSHSNHPLKFLDLWCVEVWASSKRCELFLFRVSKSCVDMECMSPAAAVEDPRMEHTTLSHLPDELLENIFVRLPLKYVIRLQCLNKKWRFTIFSNQFQKVNAALPAQRIGIFRVRTPSRSGGSNVAKIFQICVYDVSANEWCKIPLESAPLNLEAILQVDSGIVCWKGFHQIHHHKFSTCNPVMGVWCELPPLLQGPEFPTLEKMVSNTSSGTYKLQVRTFGCTCKQVGCRSVHESVEIFDSSTHSWSIGNSNSLEIPKLQSSRLQVWDPKQERVQVTDICDQAPHRTVYHGRSQDRWYILSLNSDTEGIWEWEGKGIMQGPSLLKVCTLPLGCKFMTYKNYFYVHAEIFIILTVFESLDAPDLKQVRVLTFQTSTQAWDERWPQELAHSRLESWEFETELTFEPSFSAMP</sequence>
<evidence type="ECO:0000259" key="1">
    <source>
        <dbReference type="PROSITE" id="PS50181"/>
    </source>
</evidence>
<proteinExistence type="predicted"/>
<dbReference type="Proteomes" id="UP001497512">
    <property type="component" value="Chromosome 19"/>
</dbReference>
<dbReference type="InterPro" id="IPR050796">
    <property type="entry name" value="SCF_F-box_component"/>
</dbReference>
<accession>A0ABP0U5I8</accession>
<dbReference type="Pfam" id="PF00646">
    <property type="entry name" value="F-box"/>
    <property type="match status" value="1"/>
</dbReference>
<evidence type="ECO:0000313" key="3">
    <source>
        <dbReference type="Proteomes" id="UP001497512"/>
    </source>
</evidence>